<dbReference type="InterPro" id="IPR029021">
    <property type="entry name" value="Prot-tyrosine_phosphatase-like"/>
</dbReference>
<evidence type="ECO:0000256" key="6">
    <source>
        <dbReference type="SAM" id="MobiDB-lite"/>
    </source>
</evidence>
<feature type="domain" description="Myotubularin phosphatase" evidence="8">
    <location>
        <begin position="124"/>
        <end position="575"/>
    </location>
</feature>
<comment type="subcellular location">
    <subcellularLocation>
        <location evidence="2">Cytoplasm</location>
    </subcellularLocation>
    <subcellularLocation>
        <location evidence="1">Endomembrane system</location>
        <topology evidence="1">Peripheral membrane protein</topology>
    </subcellularLocation>
</comment>
<dbReference type="SMART" id="SM00404">
    <property type="entry name" value="PTPc_motif"/>
    <property type="match status" value="1"/>
</dbReference>
<accession>A0ABQ7S566</accession>
<gene>
    <name evidence="9" type="primary">MTMR7</name>
    <name evidence="9" type="ORF">GZH46_02935</name>
</gene>
<dbReference type="PROSITE" id="PS50056">
    <property type="entry name" value="TYR_PHOSPHATASE_2"/>
    <property type="match status" value="1"/>
</dbReference>
<dbReference type="InterPro" id="IPR011993">
    <property type="entry name" value="PH-like_dom_sf"/>
</dbReference>
<comment type="caution">
    <text evidence="9">The sequence shown here is derived from an EMBL/GenBank/DDBJ whole genome shotgun (WGS) entry which is preliminary data.</text>
</comment>
<evidence type="ECO:0000259" key="7">
    <source>
        <dbReference type="PROSITE" id="PS50056"/>
    </source>
</evidence>
<dbReference type="Pfam" id="PF06602">
    <property type="entry name" value="Myotub-related"/>
    <property type="match status" value="1"/>
</dbReference>
<dbReference type="InterPro" id="IPR003595">
    <property type="entry name" value="Tyr_Pase_cat"/>
</dbReference>
<dbReference type="InterPro" id="IPR010569">
    <property type="entry name" value="Myotubularin-like_Pase_dom"/>
</dbReference>
<dbReference type="PANTHER" id="PTHR10807:SF8">
    <property type="entry name" value="PHOSPHATIDYLINOSITOL-3-PHOSPHATE PHOSPHATASE"/>
    <property type="match status" value="1"/>
</dbReference>
<dbReference type="PANTHER" id="PTHR10807">
    <property type="entry name" value="MYOTUBULARIN-RELATED"/>
    <property type="match status" value="1"/>
</dbReference>
<reference evidence="9 10" key="1">
    <citation type="submission" date="2020-10" db="EMBL/GenBank/DDBJ databases">
        <authorList>
            <person name="Klimov P.B."/>
            <person name="Dyachkov S.M."/>
            <person name="Chetverikov P.E."/>
        </authorList>
    </citation>
    <scope>NUCLEOTIDE SEQUENCE [LARGE SCALE GENOMIC DNA]</scope>
    <source>
        <strain evidence="9">BMOC 18-1129-001#AD2665</strain>
        <tissue evidence="9">Entire mites</tissue>
    </source>
</reference>
<dbReference type="CDD" id="cd13210">
    <property type="entry name" value="PH-GRAM_MTMR6-like"/>
    <property type="match status" value="1"/>
</dbReference>
<comment type="similarity">
    <text evidence="3">Belongs to the protein-tyrosine phosphatase family. Non-receptor class myotubularin subfamily.</text>
</comment>
<evidence type="ECO:0000256" key="3">
    <source>
        <dbReference type="ARBA" id="ARBA00007471"/>
    </source>
</evidence>
<dbReference type="InterPro" id="IPR016130">
    <property type="entry name" value="Tyr_Pase_AS"/>
</dbReference>
<dbReference type="InterPro" id="IPR000387">
    <property type="entry name" value="Tyr_Pase_dom"/>
</dbReference>
<feature type="region of interest" description="Disordered" evidence="6">
    <location>
        <begin position="525"/>
        <end position="545"/>
    </location>
</feature>
<evidence type="ECO:0000313" key="10">
    <source>
        <dbReference type="Proteomes" id="UP000825002"/>
    </source>
</evidence>
<evidence type="ECO:0000256" key="1">
    <source>
        <dbReference type="ARBA" id="ARBA00004184"/>
    </source>
</evidence>
<organism evidence="9 10">
    <name type="scientific">Fragariocoptes setiger</name>
    <dbReference type="NCBI Taxonomy" id="1670756"/>
    <lineage>
        <taxon>Eukaryota</taxon>
        <taxon>Metazoa</taxon>
        <taxon>Ecdysozoa</taxon>
        <taxon>Arthropoda</taxon>
        <taxon>Chelicerata</taxon>
        <taxon>Arachnida</taxon>
        <taxon>Acari</taxon>
        <taxon>Acariformes</taxon>
        <taxon>Trombidiformes</taxon>
        <taxon>Prostigmata</taxon>
        <taxon>Eupodina</taxon>
        <taxon>Eriophyoidea</taxon>
        <taxon>Phytoptidae</taxon>
        <taxon>Fragariocoptes</taxon>
    </lineage>
</organism>
<proteinExistence type="inferred from homology"/>
<dbReference type="InterPro" id="IPR030564">
    <property type="entry name" value="Myotubularin"/>
</dbReference>
<evidence type="ECO:0000256" key="4">
    <source>
        <dbReference type="ARBA" id="ARBA00022490"/>
    </source>
</evidence>
<dbReference type="PROSITE" id="PS51339">
    <property type="entry name" value="PPASE_MYOTUBULARIN"/>
    <property type="match status" value="1"/>
</dbReference>
<feature type="non-terminal residue" evidence="9">
    <location>
        <position position="1"/>
    </location>
</feature>
<evidence type="ECO:0000259" key="8">
    <source>
        <dbReference type="PROSITE" id="PS51339"/>
    </source>
</evidence>
<sequence>MDLIRIPKVDNAKLVDRLNFSAPDVGTLYLTPTHVIFVDPTSKKEHWILLMHVSSVEKLPITTLGCPLFIRCKHFLHITFIIPKERDAQDVYLSLTQLSQPVSVDQLYCFYYNASDEDFTRTDGWNKFDIREEYNRFIPSNSAWCETDVNCDYQICPTYSSVLYVPSSAPKDCLIQSSRFRSKGRLPVLTYLHTNQAAICRCSQPLAGFNSRCQEDEQLLEHIARSNPNTGHELYIVDTRPKINAMANRAAGKGYENENFYTGAKFHFFAIENIHVMRASLNKLMDACDLKLSVSNFLANVEASHWLKHVKSLLETSDFIATSVEQGKSVLVHCSDGWDRTAQTCSLACIQLDPYYRTIRGLQSLIIKDWLSFGHKFTDRCGHIQSDQRETAPVFTQFLDAIWQITEQHPNEFEFNENFLITLHDHLYSCQFGTFIGNSERERQELSLADRTYSLWAYIDANLGDFMNPFYVSPEEELVDTLCPTTSVTCDFAYLDDMPKASDKLLNDKSRSSIPYDPLLNSSGFDTSATNSHSQTTNDSMVTSSNIGNIGNRNVHKFLQIDTSPQFIKFWRGLYNRHERLVHPREEPVDLLIAELNNLKELKAQIKYIEGRINSY</sequence>
<evidence type="ECO:0000256" key="2">
    <source>
        <dbReference type="ARBA" id="ARBA00004496"/>
    </source>
</evidence>
<dbReference type="EMBL" id="JAIFTH010001356">
    <property type="protein sequence ID" value="KAG9508564.1"/>
    <property type="molecule type" value="Genomic_DNA"/>
</dbReference>
<keyword evidence="5" id="KW-0443">Lipid metabolism</keyword>
<dbReference type="PROSITE" id="PS00383">
    <property type="entry name" value="TYR_PHOSPHATASE_1"/>
    <property type="match status" value="1"/>
</dbReference>
<name>A0ABQ7S566_9ACAR</name>
<dbReference type="InterPro" id="IPR048994">
    <property type="entry name" value="PH-GRAM_MTMR6-9"/>
</dbReference>
<dbReference type="Proteomes" id="UP000825002">
    <property type="component" value="Unassembled WGS sequence"/>
</dbReference>
<dbReference type="Gene3D" id="3.90.190.10">
    <property type="entry name" value="Protein tyrosine phosphatase superfamily"/>
    <property type="match status" value="1"/>
</dbReference>
<protein>
    <submittedName>
        <fullName evidence="9">Myotubularin-related protein 7</fullName>
    </submittedName>
</protein>
<dbReference type="Gene3D" id="2.30.29.30">
    <property type="entry name" value="Pleckstrin-homology domain (PH domain)/Phosphotyrosine-binding domain (PTB)"/>
    <property type="match status" value="1"/>
</dbReference>
<evidence type="ECO:0000313" key="9">
    <source>
        <dbReference type="EMBL" id="KAG9508564.1"/>
    </source>
</evidence>
<dbReference type="SUPFAM" id="SSF52799">
    <property type="entry name" value="(Phosphotyrosine protein) phosphatases II"/>
    <property type="match status" value="1"/>
</dbReference>
<keyword evidence="10" id="KW-1185">Reference proteome</keyword>
<feature type="domain" description="Tyrosine specific protein phosphatases" evidence="7">
    <location>
        <begin position="304"/>
        <end position="342"/>
    </location>
</feature>
<keyword evidence="4" id="KW-0963">Cytoplasm</keyword>
<evidence type="ECO:0000256" key="5">
    <source>
        <dbReference type="ARBA" id="ARBA00023098"/>
    </source>
</evidence>
<dbReference type="SUPFAM" id="SSF50729">
    <property type="entry name" value="PH domain-like"/>
    <property type="match status" value="1"/>
</dbReference>
<dbReference type="Pfam" id="PF21098">
    <property type="entry name" value="PH-GRAM_MTMR6-like"/>
    <property type="match status" value="1"/>
</dbReference>